<organism evidence="2 3">
    <name type="scientific">Mycobacterium numidiamassiliense</name>
    <dbReference type="NCBI Taxonomy" id="1841861"/>
    <lineage>
        <taxon>Bacteria</taxon>
        <taxon>Bacillati</taxon>
        <taxon>Actinomycetota</taxon>
        <taxon>Actinomycetes</taxon>
        <taxon>Mycobacteriales</taxon>
        <taxon>Mycobacteriaceae</taxon>
        <taxon>Mycobacterium</taxon>
    </lineage>
</organism>
<dbReference type="Proteomes" id="UP000240424">
    <property type="component" value="Unassembled WGS sequence"/>
</dbReference>
<protein>
    <submittedName>
        <fullName evidence="2">Uncharacterized protein</fullName>
    </submittedName>
</protein>
<dbReference type="SUPFAM" id="SSF63829">
    <property type="entry name" value="Calcium-dependent phosphotriesterase"/>
    <property type="match status" value="1"/>
</dbReference>
<evidence type="ECO:0000256" key="1">
    <source>
        <dbReference type="SAM" id="MobiDB-lite"/>
    </source>
</evidence>
<name>A0A2U3PER8_9MYCO</name>
<keyword evidence="3" id="KW-1185">Reference proteome</keyword>
<feature type="region of interest" description="Disordered" evidence="1">
    <location>
        <begin position="36"/>
        <end position="58"/>
    </location>
</feature>
<dbReference type="Gene3D" id="2.130.10.10">
    <property type="entry name" value="YVTN repeat-like/Quinoprotein amine dehydrogenase"/>
    <property type="match status" value="1"/>
</dbReference>
<proteinExistence type="predicted"/>
<sequence>LLPSEKGKEHRVPSYLVVLALLLTLIAGCSRSPLDTTPRTIEPARPAESPPVSQNPAGAVRPLAGHAAVAVFDGGTHQLAVLTPGADPTKPASLTLFGPGQAAPQAIVLPGPATALTDDDHGAVYLSAHGGYFVVDLSAGHAAQVDVAGAQQTDFTAIARRADGRLVLGSADGAVYVLATQATGGASTAAVDNRTKIFTRVDYLATQGNTSVVLDRGQTSVTTIGADGHAEQALRAGEGATTLAADPLGRVLVADTRGGELLVYGVDPLILRQAYPVRGAPYGLAGSRGLAWVSQTATNTVIGYDLSTGIPVEKVHYPTVQQPNSLAFDETSDTLYVVSGSGAGVQVIEHATGTR</sequence>
<dbReference type="InterPro" id="IPR015943">
    <property type="entry name" value="WD40/YVTN_repeat-like_dom_sf"/>
</dbReference>
<accession>A0A2U3PER8</accession>
<evidence type="ECO:0000313" key="3">
    <source>
        <dbReference type="Proteomes" id="UP000240424"/>
    </source>
</evidence>
<dbReference type="STRING" id="1841861.GCA_900157365_02779"/>
<evidence type="ECO:0000313" key="2">
    <source>
        <dbReference type="EMBL" id="SPM42239.1"/>
    </source>
</evidence>
<reference evidence="2 3" key="1">
    <citation type="submission" date="2017-01" db="EMBL/GenBank/DDBJ databases">
        <authorList>
            <consortium name="Urmite Genomes"/>
        </authorList>
    </citation>
    <scope>NUCLEOTIDE SEQUENCE [LARGE SCALE GENOMIC DNA]</scope>
    <source>
        <strain evidence="2 3">AB215</strain>
    </source>
</reference>
<feature type="non-terminal residue" evidence="2">
    <location>
        <position position="1"/>
    </location>
</feature>
<dbReference type="AlphaFoldDB" id="A0A2U3PER8"/>
<dbReference type="EMBL" id="FUEZ01000004">
    <property type="protein sequence ID" value="SPM42239.1"/>
    <property type="molecule type" value="Genomic_DNA"/>
</dbReference>
<gene>
    <name evidence="2" type="ORF">MNAB215_4459</name>
</gene>